<accession>A0A9D3NQL3</accession>
<keyword evidence="3" id="KW-1185">Reference proteome</keyword>
<sequence length="183" mass="20332">MYQSETINLDRKVKMLHCNVTILSPGGHPGVWHMPHVRILGADASNISRNSWGSPLCITHNAPEPSVEKLQVPDVQSAPESLDEETEREGRVEGTEWKELSTFTSMPALQRILRPRMALILIRISNSACTLTPGHLHSVLRSRFHTQSSFLIISPSGAICLDELKSPSSALNNMLKESDQKMN</sequence>
<comment type="caution">
    <text evidence="2">The sequence shown here is derived from an EMBL/GenBank/DDBJ whole genome shotgun (WGS) entry which is preliminary data.</text>
</comment>
<evidence type="ECO:0000313" key="2">
    <source>
        <dbReference type="EMBL" id="KAG7327731.1"/>
    </source>
</evidence>
<reference evidence="2 3" key="1">
    <citation type="submission" date="2021-06" db="EMBL/GenBank/DDBJ databases">
        <title>Chromosome-level genome assembly of the red-tail catfish (Hemibagrus wyckioides).</title>
        <authorList>
            <person name="Shao F."/>
        </authorList>
    </citation>
    <scope>NUCLEOTIDE SEQUENCE [LARGE SCALE GENOMIC DNA]</scope>
    <source>
        <strain evidence="2">EC202008001</strain>
        <tissue evidence="2">Blood</tissue>
    </source>
</reference>
<gene>
    <name evidence="2" type="ORF">KOW79_009337</name>
</gene>
<dbReference type="AlphaFoldDB" id="A0A9D3NQL3"/>
<organism evidence="2 3">
    <name type="scientific">Hemibagrus wyckioides</name>
    <dbReference type="NCBI Taxonomy" id="337641"/>
    <lineage>
        <taxon>Eukaryota</taxon>
        <taxon>Metazoa</taxon>
        <taxon>Chordata</taxon>
        <taxon>Craniata</taxon>
        <taxon>Vertebrata</taxon>
        <taxon>Euteleostomi</taxon>
        <taxon>Actinopterygii</taxon>
        <taxon>Neopterygii</taxon>
        <taxon>Teleostei</taxon>
        <taxon>Ostariophysi</taxon>
        <taxon>Siluriformes</taxon>
        <taxon>Bagridae</taxon>
        <taxon>Hemibagrus</taxon>
    </lineage>
</organism>
<name>A0A9D3NQL3_9TELE</name>
<proteinExistence type="predicted"/>
<protein>
    <submittedName>
        <fullName evidence="2">Uncharacterized protein</fullName>
    </submittedName>
</protein>
<evidence type="ECO:0000313" key="3">
    <source>
        <dbReference type="Proteomes" id="UP000824219"/>
    </source>
</evidence>
<dbReference type="Proteomes" id="UP000824219">
    <property type="component" value="Linkage Group LG10"/>
</dbReference>
<dbReference type="EMBL" id="JAHKSW010000010">
    <property type="protein sequence ID" value="KAG7327731.1"/>
    <property type="molecule type" value="Genomic_DNA"/>
</dbReference>
<feature type="region of interest" description="Disordered" evidence="1">
    <location>
        <begin position="69"/>
        <end position="94"/>
    </location>
</feature>
<evidence type="ECO:0000256" key="1">
    <source>
        <dbReference type="SAM" id="MobiDB-lite"/>
    </source>
</evidence>